<protein>
    <submittedName>
        <fullName evidence="1">Uncharacterized protein</fullName>
    </submittedName>
</protein>
<gene>
    <name evidence="1" type="ORF">FA95DRAFT_827633</name>
</gene>
<dbReference type="Proteomes" id="UP000814033">
    <property type="component" value="Unassembled WGS sequence"/>
</dbReference>
<proteinExistence type="predicted"/>
<comment type="caution">
    <text evidence="1">The sequence shown here is derived from an EMBL/GenBank/DDBJ whole genome shotgun (WGS) entry which is preliminary data.</text>
</comment>
<evidence type="ECO:0000313" key="2">
    <source>
        <dbReference type="Proteomes" id="UP000814033"/>
    </source>
</evidence>
<reference evidence="1" key="2">
    <citation type="journal article" date="2022" name="New Phytol.">
        <title>Evolutionary transition to the ectomycorrhizal habit in the genomes of a hyperdiverse lineage of mushroom-forming fungi.</title>
        <authorList>
            <person name="Looney B."/>
            <person name="Miyauchi S."/>
            <person name="Morin E."/>
            <person name="Drula E."/>
            <person name="Courty P.E."/>
            <person name="Kohler A."/>
            <person name="Kuo A."/>
            <person name="LaButti K."/>
            <person name="Pangilinan J."/>
            <person name="Lipzen A."/>
            <person name="Riley R."/>
            <person name="Andreopoulos W."/>
            <person name="He G."/>
            <person name="Johnson J."/>
            <person name="Nolan M."/>
            <person name="Tritt A."/>
            <person name="Barry K.W."/>
            <person name="Grigoriev I.V."/>
            <person name="Nagy L.G."/>
            <person name="Hibbett D."/>
            <person name="Henrissat B."/>
            <person name="Matheny P.B."/>
            <person name="Labbe J."/>
            <person name="Martin F.M."/>
        </authorList>
    </citation>
    <scope>NUCLEOTIDE SEQUENCE</scope>
    <source>
        <strain evidence="1">FP105234-sp</strain>
    </source>
</reference>
<dbReference type="EMBL" id="MU276173">
    <property type="protein sequence ID" value="KAI0040717.1"/>
    <property type="molecule type" value="Genomic_DNA"/>
</dbReference>
<accession>A0ACB8R9W6</accession>
<evidence type="ECO:0000313" key="1">
    <source>
        <dbReference type="EMBL" id="KAI0040717.1"/>
    </source>
</evidence>
<reference evidence="1" key="1">
    <citation type="submission" date="2021-02" db="EMBL/GenBank/DDBJ databases">
        <authorList>
            <consortium name="DOE Joint Genome Institute"/>
            <person name="Ahrendt S."/>
            <person name="Looney B.P."/>
            <person name="Miyauchi S."/>
            <person name="Morin E."/>
            <person name="Drula E."/>
            <person name="Courty P.E."/>
            <person name="Chicoki N."/>
            <person name="Fauchery L."/>
            <person name="Kohler A."/>
            <person name="Kuo A."/>
            <person name="Labutti K."/>
            <person name="Pangilinan J."/>
            <person name="Lipzen A."/>
            <person name="Riley R."/>
            <person name="Andreopoulos W."/>
            <person name="He G."/>
            <person name="Johnson J."/>
            <person name="Barry K.W."/>
            <person name="Grigoriev I.V."/>
            <person name="Nagy L."/>
            <person name="Hibbett D."/>
            <person name="Henrissat B."/>
            <person name="Matheny P.B."/>
            <person name="Labbe J."/>
            <person name="Martin F."/>
        </authorList>
    </citation>
    <scope>NUCLEOTIDE SEQUENCE</scope>
    <source>
        <strain evidence="1">FP105234-sp</strain>
    </source>
</reference>
<keyword evidence="2" id="KW-1185">Reference proteome</keyword>
<organism evidence="1 2">
    <name type="scientific">Auriscalpium vulgare</name>
    <dbReference type="NCBI Taxonomy" id="40419"/>
    <lineage>
        <taxon>Eukaryota</taxon>
        <taxon>Fungi</taxon>
        <taxon>Dikarya</taxon>
        <taxon>Basidiomycota</taxon>
        <taxon>Agaricomycotina</taxon>
        <taxon>Agaricomycetes</taxon>
        <taxon>Russulales</taxon>
        <taxon>Auriscalpiaceae</taxon>
        <taxon>Auriscalpium</taxon>
    </lineage>
</organism>
<sequence>MKSPLLMTSATSVPSTNSSALPQRPAPFAPWAPPIDPTAPSAWRACFNPTSRTKYVQEVMYRDYAADEHGNAVDAVDQAPLDVGYGPTVKEPLEKAFKLAAHLTGLTSLRFVFHPKSPRDVNPISASLHLQRVLLVTIGNTAPHLRSLTLTNLTPAYHLLYAMPAFQRALSHLTDLRISTASPTDLPTHSDMWGAMARFWYYGISQHVFESLENVVSLVVASDMPTAVKISLRGTLPRLKYLVVRNVGVDIRHPTVNDFVRRHALLEWIDIGKGPEGVRGVRHTHADPQDETECEVPPSMAA</sequence>
<name>A0ACB8R9W6_9AGAM</name>